<feature type="transmembrane region" description="Helical" evidence="8">
    <location>
        <begin position="114"/>
        <end position="133"/>
    </location>
</feature>
<name>A0A1Z2LCT4_9ACTN</name>
<proteinExistence type="inferred from homology"/>
<evidence type="ECO:0000313" key="10">
    <source>
        <dbReference type="Proteomes" id="UP000195755"/>
    </source>
</evidence>
<evidence type="ECO:0000256" key="1">
    <source>
        <dbReference type="ARBA" id="ARBA00001966"/>
    </source>
</evidence>
<dbReference type="GO" id="GO:0051539">
    <property type="term" value="F:4 iron, 4 sulfur cluster binding"/>
    <property type="evidence" value="ECO:0007669"/>
    <property type="project" value="UniProtKB-KW"/>
</dbReference>
<keyword evidence="9" id="KW-0830">Ubiquinone</keyword>
<dbReference type="Proteomes" id="UP000195755">
    <property type="component" value="Chromosome"/>
</dbReference>
<dbReference type="InterPro" id="IPR052375">
    <property type="entry name" value="Complex_I_20kDa-like"/>
</dbReference>
<protein>
    <submittedName>
        <fullName evidence="9">NADH ubiquinone oxidoreductase 20 kDa subunit</fullName>
    </submittedName>
</protein>
<dbReference type="AlphaFoldDB" id="A0A1Z2LCT4"/>
<comment type="similarity">
    <text evidence="2">Belongs to the complex I 20 kDa subunit family.</text>
</comment>
<keyword evidence="8" id="KW-0472">Membrane</keyword>
<sequence>MAAALGGPVQVRCVDAGSCDGRETGTAAAFGPVHDAERYGARLAASSRHADVALVTGPVTRNTSGLPRCTVAAAMLTSPRHADVAPVTGPVTRNTSEPQRRTVATMPHPRPVPAAGALAVGLLAALALVRVAARRGRKLWDRGGGAPRPGRRTPRPPSPSPSSASSATSSHPGKAATSRPSTRLVGRVRFRRRVPDRIEHRLNRPLIAALDRLGGAVRGPAPVRAHRYLGYGFCGLVALLLTLAVGW</sequence>
<evidence type="ECO:0000256" key="2">
    <source>
        <dbReference type="ARBA" id="ARBA00009173"/>
    </source>
</evidence>
<dbReference type="PANTHER" id="PTHR42989">
    <property type="entry name" value="HYDROGENASE-4 COMPONENT I"/>
    <property type="match status" value="1"/>
</dbReference>
<comment type="cofactor">
    <cofactor evidence="1">
        <name>[4Fe-4S] cluster</name>
        <dbReference type="ChEBI" id="CHEBI:49883"/>
    </cofactor>
</comment>
<keyword evidence="6" id="KW-0411">Iron-sulfur</keyword>
<dbReference type="KEGG" id="salj:SMD11_6435"/>
<accession>A0A1Z2LCT4</accession>
<dbReference type="OrthoDB" id="9786737at2"/>
<dbReference type="EMBL" id="CP021744">
    <property type="protein sequence ID" value="ARZ72011.1"/>
    <property type="molecule type" value="Genomic_DNA"/>
</dbReference>
<dbReference type="GO" id="GO:0046872">
    <property type="term" value="F:metal ion binding"/>
    <property type="evidence" value="ECO:0007669"/>
    <property type="project" value="UniProtKB-KW"/>
</dbReference>
<dbReference type="RefSeq" id="WP_087929707.1">
    <property type="nucleotide sequence ID" value="NZ_CP021744.1"/>
</dbReference>
<feature type="transmembrane region" description="Helical" evidence="8">
    <location>
        <begin position="228"/>
        <end position="246"/>
    </location>
</feature>
<reference evidence="9 10" key="1">
    <citation type="submission" date="2017-06" db="EMBL/GenBank/DDBJ databases">
        <title>Streptomyces albireticuli Genome sequencing and assembly.</title>
        <authorList>
            <person name="Wang Y."/>
            <person name="Du B."/>
            <person name="Ding Y."/>
            <person name="Liu H."/>
            <person name="Hou Q."/>
            <person name="Liu K."/>
            <person name="Yao L."/>
            <person name="Wang C."/>
        </authorList>
    </citation>
    <scope>NUCLEOTIDE SEQUENCE [LARGE SCALE GENOMIC DNA]</scope>
    <source>
        <strain evidence="9 10">MDJK11</strain>
    </source>
</reference>
<dbReference type="SUPFAM" id="SSF56770">
    <property type="entry name" value="HydA/Nqo6-like"/>
    <property type="match status" value="2"/>
</dbReference>
<gene>
    <name evidence="9" type="ORF">SMD11_6435</name>
</gene>
<keyword evidence="3" id="KW-0004">4Fe-4S</keyword>
<evidence type="ECO:0000256" key="6">
    <source>
        <dbReference type="ARBA" id="ARBA00023014"/>
    </source>
</evidence>
<keyword evidence="8" id="KW-0812">Transmembrane</keyword>
<keyword evidence="4" id="KW-0479">Metal-binding</keyword>
<keyword evidence="8" id="KW-1133">Transmembrane helix</keyword>
<feature type="region of interest" description="Disordered" evidence="7">
    <location>
        <begin position="139"/>
        <end position="184"/>
    </location>
</feature>
<evidence type="ECO:0000256" key="8">
    <source>
        <dbReference type="SAM" id="Phobius"/>
    </source>
</evidence>
<organism evidence="9 10">
    <name type="scientific">Streptomyces albireticuli</name>
    <dbReference type="NCBI Taxonomy" id="1940"/>
    <lineage>
        <taxon>Bacteria</taxon>
        <taxon>Bacillati</taxon>
        <taxon>Actinomycetota</taxon>
        <taxon>Actinomycetes</taxon>
        <taxon>Kitasatosporales</taxon>
        <taxon>Streptomycetaceae</taxon>
        <taxon>Streptomyces</taxon>
    </lineage>
</organism>
<feature type="region of interest" description="Disordered" evidence="7">
    <location>
        <begin position="83"/>
        <end position="109"/>
    </location>
</feature>
<evidence type="ECO:0000256" key="5">
    <source>
        <dbReference type="ARBA" id="ARBA00023004"/>
    </source>
</evidence>
<evidence type="ECO:0000256" key="7">
    <source>
        <dbReference type="SAM" id="MobiDB-lite"/>
    </source>
</evidence>
<evidence type="ECO:0000256" key="4">
    <source>
        <dbReference type="ARBA" id="ARBA00022723"/>
    </source>
</evidence>
<keyword evidence="5" id="KW-0408">Iron</keyword>
<dbReference type="PANTHER" id="PTHR42989:SF1">
    <property type="entry name" value="FORMATE HYDROGENLYASE SUBUNIT 7-RELATED"/>
    <property type="match status" value="1"/>
</dbReference>
<dbReference type="Gene3D" id="3.40.50.12280">
    <property type="match status" value="2"/>
</dbReference>
<evidence type="ECO:0000313" key="9">
    <source>
        <dbReference type="EMBL" id="ARZ72011.1"/>
    </source>
</evidence>
<evidence type="ECO:0000256" key="3">
    <source>
        <dbReference type="ARBA" id="ARBA00022485"/>
    </source>
</evidence>
<feature type="compositionally biased region" description="Low complexity" evidence="7">
    <location>
        <begin position="161"/>
        <end position="173"/>
    </location>
</feature>